<evidence type="ECO:0000256" key="1">
    <source>
        <dbReference type="SAM" id="Coils"/>
    </source>
</evidence>
<accession>A0A834FZC3</accession>
<dbReference type="AlphaFoldDB" id="A0A834FZC3"/>
<evidence type="ECO:0000313" key="4">
    <source>
        <dbReference type="Proteomes" id="UP000626092"/>
    </source>
</evidence>
<gene>
    <name evidence="3" type="ORF">RHSIM_Rhsim13G0128300</name>
</gene>
<feature type="compositionally biased region" description="Basic and acidic residues" evidence="2">
    <location>
        <begin position="52"/>
        <end position="83"/>
    </location>
</feature>
<keyword evidence="1" id="KW-0175">Coiled coil</keyword>
<comment type="caution">
    <text evidence="3">The sequence shown here is derived from an EMBL/GenBank/DDBJ whole genome shotgun (WGS) entry which is preliminary data.</text>
</comment>
<proteinExistence type="predicted"/>
<evidence type="ECO:0000256" key="2">
    <source>
        <dbReference type="SAM" id="MobiDB-lite"/>
    </source>
</evidence>
<name>A0A834FZC3_RHOSS</name>
<organism evidence="3 4">
    <name type="scientific">Rhododendron simsii</name>
    <name type="common">Sims's rhododendron</name>
    <dbReference type="NCBI Taxonomy" id="118357"/>
    <lineage>
        <taxon>Eukaryota</taxon>
        <taxon>Viridiplantae</taxon>
        <taxon>Streptophyta</taxon>
        <taxon>Embryophyta</taxon>
        <taxon>Tracheophyta</taxon>
        <taxon>Spermatophyta</taxon>
        <taxon>Magnoliopsida</taxon>
        <taxon>eudicotyledons</taxon>
        <taxon>Gunneridae</taxon>
        <taxon>Pentapetalae</taxon>
        <taxon>asterids</taxon>
        <taxon>Ericales</taxon>
        <taxon>Ericaceae</taxon>
        <taxon>Ericoideae</taxon>
        <taxon>Rhodoreae</taxon>
        <taxon>Rhododendron</taxon>
    </lineage>
</organism>
<evidence type="ECO:0000313" key="3">
    <source>
        <dbReference type="EMBL" id="KAF7119826.1"/>
    </source>
</evidence>
<reference evidence="3" key="1">
    <citation type="submission" date="2019-11" db="EMBL/GenBank/DDBJ databases">
        <authorList>
            <person name="Liu Y."/>
            <person name="Hou J."/>
            <person name="Li T.-Q."/>
            <person name="Guan C.-H."/>
            <person name="Wu X."/>
            <person name="Wu H.-Z."/>
            <person name="Ling F."/>
            <person name="Zhang R."/>
            <person name="Shi X.-G."/>
            <person name="Ren J.-P."/>
            <person name="Chen E.-F."/>
            <person name="Sun J.-M."/>
        </authorList>
    </citation>
    <scope>NUCLEOTIDE SEQUENCE</scope>
    <source>
        <strain evidence="3">Adult_tree_wgs_1</strain>
        <tissue evidence="3">Leaves</tissue>
    </source>
</reference>
<protein>
    <submittedName>
        <fullName evidence="3">Uncharacterized protein</fullName>
    </submittedName>
</protein>
<keyword evidence="4" id="KW-1185">Reference proteome</keyword>
<sequence length="322" mass="36140">MVRKTVDLATVAGLALQQQYQAQDLSTAGLPECKEQSEQVPISHLEQQEPPARTETHSLRRRDSDSAAVGEDERATKKGKTNENVEILSEADPANRNEPSKAFLPDFESLLKDMENLPTGKGNNMAELCLFLAKAGQCASKAFGDMEALLETRRSMRVDLQAKRREADQFVDRIEELEAQIAEAETVWQERDRLLLQLKDAGEENDRLKQEKQQMEEELPKKLEDAGDAGYNEAGEYYAEQVQKLVAKAFKEGELKGINNTHTSSFLHGYQVGLDYAEVPKVNHRRELPVVPPLELQEVLPQEDLPNPTTDSQPDLTDADDK</sequence>
<dbReference type="Proteomes" id="UP000626092">
    <property type="component" value="Unassembled WGS sequence"/>
</dbReference>
<feature type="region of interest" description="Disordered" evidence="2">
    <location>
        <begin position="31"/>
        <end position="85"/>
    </location>
</feature>
<dbReference type="EMBL" id="WJXA01000013">
    <property type="protein sequence ID" value="KAF7119826.1"/>
    <property type="molecule type" value="Genomic_DNA"/>
</dbReference>
<feature type="region of interest" description="Disordered" evidence="2">
    <location>
        <begin position="292"/>
        <end position="322"/>
    </location>
</feature>
<feature type="coiled-coil region" evidence="1">
    <location>
        <begin position="146"/>
        <end position="225"/>
    </location>
</feature>